<evidence type="ECO:0000256" key="2">
    <source>
        <dbReference type="ARBA" id="ARBA00010663"/>
    </source>
</evidence>
<dbReference type="Pfam" id="PF00001">
    <property type="entry name" value="7tm_1"/>
    <property type="match status" value="1"/>
</dbReference>
<evidence type="ECO:0000256" key="1">
    <source>
        <dbReference type="ARBA" id="ARBA00004651"/>
    </source>
</evidence>
<evidence type="ECO:0000256" key="8">
    <source>
        <dbReference type="ARBA" id="ARBA00023170"/>
    </source>
</evidence>
<feature type="non-terminal residue" evidence="13">
    <location>
        <position position="150"/>
    </location>
</feature>
<dbReference type="InterPro" id="IPR000276">
    <property type="entry name" value="GPCR_Rhodpsn"/>
</dbReference>
<evidence type="ECO:0000256" key="4">
    <source>
        <dbReference type="ARBA" id="ARBA00022692"/>
    </source>
</evidence>
<accession>A0A8J2L5P6</accession>
<evidence type="ECO:0000313" key="13">
    <source>
        <dbReference type="EMBL" id="CAG7825580.1"/>
    </source>
</evidence>
<evidence type="ECO:0000256" key="9">
    <source>
        <dbReference type="ARBA" id="ARBA00023180"/>
    </source>
</evidence>
<comment type="caution">
    <text evidence="13">The sequence shown here is derived from an EMBL/GenBank/DDBJ whole genome shotgun (WGS) entry which is preliminary data.</text>
</comment>
<keyword evidence="9" id="KW-0325">Glycoprotein</keyword>
<evidence type="ECO:0000256" key="3">
    <source>
        <dbReference type="ARBA" id="ARBA00022475"/>
    </source>
</evidence>
<dbReference type="GO" id="GO:0004930">
    <property type="term" value="F:G protein-coupled receptor activity"/>
    <property type="evidence" value="ECO:0007669"/>
    <property type="project" value="UniProtKB-KW"/>
</dbReference>
<dbReference type="EMBL" id="CAJVCH010536773">
    <property type="protein sequence ID" value="CAG7825580.1"/>
    <property type="molecule type" value="Genomic_DNA"/>
</dbReference>
<keyword evidence="6" id="KW-0297">G-protein coupled receptor</keyword>
<dbReference type="AlphaFoldDB" id="A0A8J2L5P6"/>
<dbReference type="Proteomes" id="UP000708208">
    <property type="component" value="Unassembled WGS sequence"/>
</dbReference>
<sequence>MEITNDNHKENSEFQTAQNCVPMSTTKLILTLIPASVILVAVVLGNLLVIAGFLKKRSLRTPPHVYLVSLAIVDLLVGLVVLPLNIQNLIRGCWMLGRTACKLYTTSDITLCVMSILHLCAIATDRYRAIKDGASYIQGRSLKTVILTIL</sequence>
<evidence type="ECO:0000256" key="10">
    <source>
        <dbReference type="ARBA" id="ARBA00023224"/>
    </source>
</evidence>
<name>A0A8J2L5P6_9HEXA</name>
<dbReference type="GO" id="GO:0005886">
    <property type="term" value="C:plasma membrane"/>
    <property type="evidence" value="ECO:0007669"/>
    <property type="project" value="UniProtKB-SubCell"/>
</dbReference>
<dbReference type="SUPFAM" id="SSF81321">
    <property type="entry name" value="Family A G protein-coupled receptor-like"/>
    <property type="match status" value="1"/>
</dbReference>
<dbReference type="PROSITE" id="PS50262">
    <property type="entry name" value="G_PROTEIN_RECEP_F1_2"/>
    <property type="match status" value="1"/>
</dbReference>
<comment type="similarity">
    <text evidence="2">Belongs to the G-protein coupled receptor 1 family.</text>
</comment>
<keyword evidence="4 11" id="KW-0812">Transmembrane</keyword>
<dbReference type="PANTHER" id="PTHR24248">
    <property type="entry name" value="ADRENERGIC RECEPTOR-RELATED G-PROTEIN COUPLED RECEPTOR"/>
    <property type="match status" value="1"/>
</dbReference>
<organism evidence="13 14">
    <name type="scientific">Allacma fusca</name>
    <dbReference type="NCBI Taxonomy" id="39272"/>
    <lineage>
        <taxon>Eukaryota</taxon>
        <taxon>Metazoa</taxon>
        <taxon>Ecdysozoa</taxon>
        <taxon>Arthropoda</taxon>
        <taxon>Hexapoda</taxon>
        <taxon>Collembola</taxon>
        <taxon>Symphypleona</taxon>
        <taxon>Sminthuridae</taxon>
        <taxon>Allacma</taxon>
    </lineage>
</organism>
<proteinExistence type="inferred from homology"/>
<evidence type="ECO:0000256" key="7">
    <source>
        <dbReference type="ARBA" id="ARBA00023136"/>
    </source>
</evidence>
<evidence type="ECO:0000259" key="12">
    <source>
        <dbReference type="PROSITE" id="PS50262"/>
    </source>
</evidence>
<evidence type="ECO:0000256" key="11">
    <source>
        <dbReference type="SAM" id="Phobius"/>
    </source>
</evidence>
<feature type="domain" description="G-protein coupled receptors family 1 profile" evidence="12">
    <location>
        <begin position="45"/>
        <end position="150"/>
    </location>
</feature>
<evidence type="ECO:0000256" key="6">
    <source>
        <dbReference type="ARBA" id="ARBA00023040"/>
    </source>
</evidence>
<dbReference type="OrthoDB" id="10037617at2759"/>
<dbReference type="InterPro" id="IPR017452">
    <property type="entry name" value="GPCR_Rhodpsn_7TM"/>
</dbReference>
<evidence type="ECO:0000256" key="5">
    <source>
        <dbReference type="ARBA" id="ARBA00022989"/>
    </source>
</evidence>
<keyword evidence="8" id="KW-0675">Receptor</keyword>
<keyword evidence="10" id="KW-0807">Transducer</keyword>
<feature type="transmembrane region" description="Helical" evidence="11">
    <location>
        <begin position="65"/>
        <end position="84"/>
    </location>
</feature>
<gene>
    <name evidence="13" type="ORF">AFUS01_LOCUS35683</name>
</gene>
<protein>
    <recommendedName>
        <fullName evidence="12">G-protein coupled receptors family 1 profile domain-containing protein</fullName>
    </recommendedName>
</protein>
<keyword evidence="7 11" id="KW-0472">Membrane</keyword>
<evidence type="ECO:0000313" key="14">
    <source>
        <dbReference type="Proteomes" id="UP000708208"/>
    </source>
</evidence>
<keyword evidence="3" id="KW-1003">Cell membrane</keyword>
<reference evidence="13" key="1">
    <citation type="submission" date="2021-06" db="EMBL/GenBank/DDBJ databases">
        <authorList>
            <person name="Hodson N. C."/>
            <person name="Mongue J. A."/>
            <person name="Jaron S. K."/>
        </authorList>
    </citation>
    <scope>NUCLEOTIDE SEQUENCE</scope>
</reference>
<keyword evidence="5 11" id="KW-1133">Transmembrane helix</keyword>
<keyword evidence="14" id="KW-1185">Reference proteome</keyword>
<comment type="subcellular location">
    <subcellularLocation>
        <location evidence="1">Cell membrane</location>
        <topology evidence="1">Multi-pass membrane protein</topology>
    </subcellularLocation>
</comment>
<dbReference type="PROSITE" id="PS00237">
    <property type="entry name" value="G_PROTEIN_RECEP_F1_1"/>
    <property type="match status" value="1"/>
</dbReference>
<dbReference type="PANTHER" id="PTHR24248:SF174">
    <property type="entry name" value="TYRAMINE_OCTOPAMINE RECEPTOR"/>
    <property type="match status" value="1"/>
</dbReference>
<feature type="transmembrane region" description="Helical" evidence="11">
    <location>
        <begin position="28"/>
        <end position="53"/>
    </location>
</feature>